<sequence>MRLAVFVVSGVLSMSAWGNCSSDDQRRHLKFADSPGSGQEHVACKRDFELNKDIWAVASPRDASEDASEDSYDLDVSLEDLVSGKSIAVGHFKGLLKNGGGPELGEIKVDTGRYFIAPGVRAFGVRALNSMTLFGVPTDGEELALFVVRGKDIVNVLSNADMRISYSNRAEVCEEQRREIARVLVVDKALSHGFRDLLVKETITDSAGKKDASGRCRLAPTSVKTNEHRLQYDGSKYTVPRDMQEVDCRVC</sequence>
<proteinExistence type="predicted"/>
<gene>
    <name evidence="1" type="ORF">LPC04_06110</name>
</gene>
<evidence type="ECO:0000313" key="2">
    <source>
        <dbReference type="Proteomes" id="UP001139353"/>
    </source>
</evidence>
<dbReference type="Proteomes" id="UP001139353">
    <property type="component" value="Unassembled WGS sequence"/>
</dbReference>
<keyword evidence="2" id="KW-1185">Reference proteome</keyword>
<dbReference type="EMBL" id="JAJLJH010000001">
    <property type="protein sequence ID" value="MCK9685286.1"/>
    <property type="molecule type" value="Genomic_DNA"/>
</dbReference>
<evidence type="ECO:0000313" key="1">
    <source>
        <dbReference type="EMBL" id="MCK9685286.1"/>
    </source>
</evidence>
<name>A0A9X1YG04_9BURK</name>
<comment type="caution">
    <text evidence="1">The sequence shown here is derived from an EMBL/GenBank/DDBJ whole genome shotgun (WGS) entry which is preliminary data.</text>
</comment>
<reference evidence="1" key="1">
    <citation type="submission" date="2021-11" db="EMBL/GenBank/DDBJ databases">
        <title>BS-T2-15 a new species belonging to the Comamonadaceae family isolated from the soil of a French oak forest.</title>
        <authorList>
            <person name="Mieszkin S."/>
            <person name="Alain K."/>
        </authorList>
    </citation>
    <scope>NUCLEOTIDE SEQUENCE</scope>
    <source>
        <strain evidence="1">BS-T2-15</strain>
    </source>
</reference>
<organism evidence="1 2">
    <name type="scientific">Scleromatobacter humisilvae</name>
    <dbReference type="NCBI Taxonomy" id="2897159"/>
    <lineage>
        <taxon>Bacteria</taxon>
        <taxon>Pseudomonadati</taxon>
        <taxon>Pseudomonadota</taxon>
        <taxon>Betaproteobacteria</taxon>
        <taxon>Burkholderiales</taxon>
        <taxon>Sphaerotilaceae</taxon>
        <taxon>Scleromatobacter</taxon>
    </lineage>
</organism>
<accession>A0A9X1YG04</accession>
<dbReference type="AlphaFoldDB" id="A0A9X1YG04"/>
<dbReference type="RefSeq" id="WP_275681294.1">
    <property type="nucleotide sequence ID" value="NZ_JAJLJH010000001.1"/>
</dbReference>
<protein>
    <submittedName>
        <fullName evidence="1">Uncharacterized protein</fullName>
    </submittedName>
</protein>